<name>A0A0A8YJ97_ARUDO</name>
<evidence type="ECO:0000313" key="1">
    <source>
        <dbReference type="EMBL" id="JAD26634.1"/>
    </source>
</evidence>
<accession>A0A0A8YJ97</accession>
<proteinExistence type="predicted"/>
<reference evidence="1" key="1">
    <citation type="submission" date="2014-09" db="EMBL/GenBank/DDBJ databases">
        <authorList>
            <person name="Magalhaes I.L.F."/>
            <person name="Oliveira U."/>
            <person name="Santos F.R."/>
            <person name="Vidigal T.H.D.A."/>
            <person name="Brescovit A.D."/>
            <person name="Santos A.J."/>
        </authorList>
    </citation>
    <scope>NUCLEOTIDE SEQUENCE</scope>
    <source>
        <tissue evidence="1">Shoot tissue taken approximately 20 cm above the soil surface</tissue>
    </source>
</reference>
<sequence>MLGSFKFSLIFAVEPLNHKSEFNLWENTGGRQ</sequence>
<dbReference type="AlphaFoldDB" id="A0A0A8YJ97"/>
<reference evidence="1" key="2">
    <citation type="journal article" date="2015" name="Data Brief">
        <title>Shoot transcriptome of the giant reed, Arundo donax.</title>
        <authorList>
            <person name="Barrero R.A."/>
            <person name="Guerrero F.D."/>
            <person name="Moolhuijzen P."/>
            <person name="Goolsby J.A."/>
            <person name="Tidwell J."/>
            <person name="Bellgard S.E."/>
            <person name="Bellgard M.I."/>
        </authorList>
    </citation>
    <scope>NUCLEOTIDE SEQUENCE</scope>
    <source>
        <tissue evidence="1">Shoot tissue taken approximately 20 cm above the soil surface</tissue>
    </source>
</reference>
<dbReference type="EMBL" id="GBRH01271261">
    <property type="protein sequence ID" value="JAD26634.1"/>
    <property type="molecule type" value="Transcribed_RNA"/>
</dbReference>
<organism evidence="1">
    <name type="scientific">Arundo donax</name>
    <name type="common">Giant reed</name>
    <name type="synonym">Donax arundinaceus</name>
    <dbReference type="NCBI Taxonomy" id="35708"/>
    <lineage>
        <taxon>Eukaryota</taxon>
        <taxon>Viridiplantae</taxon>
        <taxon>Streptophyta</taxon>
        <taxon>Embryophyta</taxon>
        <taxon>Tracheophyta</taxon>
        <taxon>Spermatophyta</taxon>
        <taxon>Magnoliopsida</taxon>
        <taxon>Liliopsida</taxon>
        <taxon>Poales</taxon>
        <taxon>Poaceae</taxon>
        <taxon>PACMAD clade</taxon>
        <taxon>Arundinoideae</taxon>
        <taxon>Arundineae</taxon>
        <taxon>Arundo</taxon>
    </lineage>
</organism>
<protein>
    <submittedName>
        <fullName evidence="1">Uncharacterized protein</fullName>
    </submittedName>
</protein>